<dbReference type="Proteomes" id="UP000203589">
    <property type="component" value="Chromosome"/>
</dbReference>
<dbReference type="GO" id="GO:0008643">
    <property type="term" value="P:carbohydrate transport"/>
    <property type="evidence" value="ECO:0007669"/>
    <property type="project" value="InterPro"/>
</dbReference>
<dbReference type="InterPro" id="IPR005116">
    <property type="entry name" value="Transp-assoc_OB_typ1"/>
</dbReference>
<feature type="domain" description="ABC transporter" evidence="5">
    <location>
        <begin position="4"/>
        <end position="234"/>
    </location>
</feature>
<dbReference type="OrthoDB" id="9802264at2"/>
<dbReference type="NCBIfam" id="NF008653">
    <property type="entry name" value="PRK11650.1"/>
    <property type="match status" value="1"/>
</dbReference>
<proteinExistence type="inferred from homology"/>
<dbReference type="SMART" id="SM00382">
    <property type="entry name" value="AAA"/>
    <property type="match status" value="1"/>
</dbReference>
<dbReference type="Gene3D" id="3.40.50.300">
    <property type="entry name" value="P-loop containing nucleotide triphosphate hydrolases"/>
    <property type="match status" value="1"/>
</dbReference>
<dbReference type="GO" id="GO:0005524">
    <property type="term" value="F:ATP binding"/>
    <property type="evidence" value="ECO:0007669"/>
    <property type="project" value="UniProtKB-KW"/>
</dbReference>
<dbReference type="PROSITE" id="PS00211">
    <property type="entry name" value="ABC_TRANSPORTER_1"/>
    <property type="match status" value="1"/>
</dbReference>
<keyword evidence="2" id="KW-0813">Transport</keyword>
<evidence type="ECO:0000256" key="1">
    <source>
        <dbReference type="ARBA" id="ARBA00005417"/>
    </source>
</evidence>
<dbReference type="RefSeq" id="WP_094034176.1">
    <property type="nucleotide sequence ID" value="NZ_CP022540.1"/>
</dbReference>
<dbReference type="InterPro" id="IPR027417">
    <property type="entry name" value="P-loop_NTPase"/>
</dbReference>
<evidence type="ECO:0000313" key="7">
    <source>
        <dbReference type="Proteomes" id="UP000203589"/>
    </source>
</evidence>
<dbReference type="InterPro" id="IPR040582">
    <property type="entry name" value="OB_MalK-like"/>
</dbReference>
<sequence length="375" mass="40896">MTGLKLRNVTKSYGTTQVVHGIDLDVPEGAFTVFVGPSGCGKSTLLRMIAGLETISGGEIEIGGVLVNDIPPRGRDVAMVFQDYALYPHMKVRENIGFGLKMRGVPKDEAKRRLEDAAEILQIEHLLDRRPRDLSGGQRQRVAMGRAIVRDPKAFLFDEPLSNLDAKLRAEMRTEIKRLHGQLKTTVVYVTHDQVEAMTLADQIVVLNGGRIEQLGTPDEIYSQPRSRFVAAFMGAPPMNLIPVTAVDGMLELESGARIPIPARYRDAVEREASAGGKMTLGIRPEHFTATPEPGIDSAWIELPVSVVEPLGSDTLVFLKTGQREIVARVAPAAAPQPGSDFRLAFDLAALHLFRLDDGLNLLADPDLTGKTAHT</sequence>
<dbReference type="InterPro" id="IPR008995">
    <property type="entry name" value="Mo/tungstate-bd_C_term_dom"/>
</dbReference>
<evidence type="ECO:0000256" key="2">
    <source>
        <dbReference type="ARBA" id="ARBA00022448"/>
    </source>
</evidence>
<dbReference type="AlphaFoldDB" id="A0A222E1L9"/>
<dbReference type="Pfam" id="PF00005">
    <property type="entry name" value="ABC_tran"/>
    <property type="match status" value="1"/>
</dbReference>
<dbReference type="KEGG" id="aht:ANTHELSMS3_01328"/>
<dbReference type="CDD" id="cd03301">
    <property type="entry name" value="ABC_MalK_N"/>
    <property type="match status" value="1"/>
</dbReference>
<name>A0A222E1L9_9RHOB</name>
<dbReference type="FunFam" id="3.40.50.300:FF:000042">
    <property type="entry name" value="Maltose/maltodextrin ABC transporter, ATP-binding protein"/>
    <property type="match status" value="1"/>
</dbReference>
<evidence type="ECO:0000256" key="3">
    <source>
        <dbReference type="ARBA" id="ARBA00022741"/>
    </source>
</evidence>
<evidence type="ECO:0000313" key="6">
    <source>
        <dbReference type="EMBL" id="ASP20032.1"/>
    </source>
</evidence>
<organism evidence="6 7">
    <name type="scientific">Antarctobacter heliothermus</name>
    <dbReference type="NCBI Taxonomy" id="74033"/>
    <lineage>
        <taxon>Bacteria</taxon>
        <taxon>Pseudomonadati</taxon>
        <taxon>Pseudomonadota</taxon>
        <taxon>Alphaproteobacteria</taxon>
        <taxon>Rhodobacterales</taxon>
        <taxon>Roseobacteraceae</taxon>
        <taxon>Antarctobacter</taxon>
    </lineage>
</organism>
<dbReference type="InterPro" id="IPR015855">
    <property type="entry name" value="ABC_transpr_MalK-like"/>
</dbReference>
<accession>A0A222E1L9</accession>
<dbReference type="SUPFAM" id="SSF50331">
    <property type="entry name" value="MOP-like"/>
    <property type="match status" value="1"/>
</dbReference>
<dbReference type="GO" id="GO:0016887">
    <property type="term" value="F:ATP hydrolysis activity"/>
    <property type="evidence" value="ECO:0007669"/>
    <property type="project" value="InterPro"/>
</dbReference>
<evidence type="ECO:0000259" key="5">
    <source>
        <dbReference type="PROSITE" id="PS50893"/>
    </source>
</evidence>
<dbReference type="PROSITE" id="PS50893">
    <property type="entry name" value="ABC_TRANSPORTER_2"/>
    <property type="match status" value="1"/>
</dbReference>
<dbReference type="PANTHER" id="PTHR43875:SF1">
    <property type="entry name" value="OSMOPROTECTIVE COMPOUNDS UPTAKE ATP-BINDING PROTEIN GGTA"/>
    <property type="match status" value="1"/>
</dbReference>
<dbReference type="PANTHER" id="PTHR43875">
    <property type="entry name" value="MALTODEXTRIN IMPORT ATP-BINDING PROTEIN MSMX"/>
    <property type="match status" value="1"/>
</dbReference>
<keyword evidence="4 6" id="KW-0067">ATP-binding</keyword>
<dbReference type="GO" id="GO:0140359">
    <property type="term" value="F:ABC-type transporter activity"/>
    <property type="evidence" value="ECO:0007669"/>
    <property type="project" value="InterPro"/>
</dbReference>
<gene>
    <name evidence="6" type="ORF">ANTHELSMS3_01328</name>
</gene>
<dbReference type="EMBL" id="CP022540">
    <property type="protein sequence ID" value="ASP20032.1"/>
    <property type="molecule type" value="Genomic_DNA"/>
</dbReference>
<protein>
    <submittedName>
        <fullName evidence="6">Glycerol-3-phosphate transporter ATP-binding subunit</fullName>
    </submittedName>
</protein>
<dbReference type="InterPro" id="IPR017871">
    <property type="entry name" value="ABC_transporter-like_CS"/>
</dbReference>
<keyword evidence="3" id="KW-0547">Nucleotide-binding</keyword>
<dbReference type="InterPro" id="IPR012340">
    <property type="entry name" value="NA-bd_OB-fold"/>
</dbReference>
<dbReference type="Gene3D" id="2.40.50.100">
    <property type="match status" value="1"/>
</dbReference>
<evidence type="ECO:0000256" key="4">
    <source>
        <dbReference type="ARBA" id="ARBA00022840"/>
    </source>
</evidence>
<comment type="similarity">
    <text evidence="1">Belongs to the ABC transporter superfamily.</text>
</comment>
<dbReference type="GO" id="GO:0055052">
    <property type="term" value="C:ATP-binding cassette (ABC) transporter complex, substrate-binding subunit-containing"/>
    <property type="evidence" value="ECO:0007669"/>
    <property type="project" value="TreeGrafter"/>
</dbReference>
<dbReference type="Gene3D" id="2.40.50.140">
    <property type="entry name" value="Nucleic acid-binding proteins"/>
    <property type="match status" value="1"/>
</dbReference>
<dbReference type="SUPFAM" id="SSF52540">
    <property type="entry name" value="P-loop containing nucleoside triphosphate hydrolases"/>
    <property type="match status" value="1"/>
</dbReference>
<dbReference type="Pfam" id="PF17912">
    <property type="entry name" value="OB_MalK"/>
    <property type="match status" value="1"/>
</dbReference>
<dbReference type="InterPro" id="IPR047641">
    <property type="entry name" value="ABC_transpr_MalK/UgpC-like"/>
</dbReference>
<dbReference type="InterPro" id="IPR003593">
    <property type="entry name" value="AAA+_ATPase"/>
</dbReference>
<dbReference type="Pfam" id="PF03459">
    <property type="entry name" value="TOBE"/>
    <property type="match status" value="1"/>
</dbReference>
<keyword evidence="7" id="KW-1185">Reference proteome</keyword>
<dbReference type="InterPro" id="IPR003439">
    <property type="entry name" value="ABC_transporter-like_ATP-bd"/>
</dbReference>
<reference evidence="6 7" key="1">
    <citation type="submission" date="2017-07" db="EMBL/GenBank/DDBJ databases">
        <title>Genome Sequence of Antarctobacter heliothermus Strain SMS3 Isolated from a culture of the Diatom Skeletonema marinoi.</title>
        <authorList>
            <person name="Topel M."/>
            <person name="Pinder M.I.M."/>
            <person name="Johansson O.N."/>
            <person name="Kourtchenko O."/>
            <person name="Godhe A."/>
            <person name="Clarke A.K."/>
        </authorList>
    </citation>
    <scope>NUCLEOTIDE SEQUENCE [LARGE SCALE GENOMIC DNA]</scope>
    <source>
        <strain evidence="6 7">SMS3</strain>
    </source>
</reference>